<dbReference type="EMBL" id="BMGT01000001">
    <property type="protein sequence ID" value="GGG64959.1"/>
    <property type="molecule type" value="Genomic_DNA"/>
</dbReference>
<feature type="domain" description="Ice-binding protein C-terminal" evidence="2">
    <location>
        <begin position="203"/>
        <end position="226"/>
    </location>
</feature>
<feature type="signal peptide" evidence="1">
    <location>
        <begin position="1"/>
        <end position="23"/>
    </location>
</feature>
<reference evidence="3" key="2">
    <citation type="submission" date="2020-09" db="EMBL/GenBank/DDBJ databases">
        <authorList>
            <person name="Sun Q."/>
            <person name="Zhou Y."/>
        </authorList>
    </citation>
    <scope>NUCLEOTIDE SEQUENCE</scope>
    <source>
        <strain evidence="3">CGMCC 1.12997</strain>
    </source>
</reference>
<protein>
    <recommendedName>
        <fullName evidence="2">Ice-binding protein C-terminal domain-containing protein</fullName>
    </recommendedName>
</protein>
<dbReference type="Proteomes" id="UP000647241">
    <property type="component" value="Unassembled WGS sequence"/>
</dbReference>
<keyword evidence="1" id="KW-0732">Signal</keyword>
<organism evidence="3 4">
    <name type="scientific">Edaphobacter dinghuensis</name>
    <dbReference type="NCBI Taxonomy" id="1560005"/>
    <lineage>
        <taxon>Bacteria</taxon>
        <taxon>Pseudomonadati</taxon>
        <taxon>Acidobacteriota</taxon>
        <taxon>Terriglobia</taxon>
        <taxon>Terriglobales</taxon>
        <taxon>Acidobacteriaceae</taxon>
        <taxon>Edaphobacter</taxon>
    </lineage>
</organism>
<dbReference type="Pfam" id="PF07589">
    <property type="entry name" value="PEP-CTERM"/>
    <property type="match status" value="1"/>
</dbReference>
<feature type="chain" id="PRO_5037985061" description="Ice-binding protein C-terminal domain-containing protein" evidence="1">
    <location>
        <begin position="24"/>
        <end position="230"/>
    </location>
</feature>
<dbReference type="RefSeq" id="WP_188552411.1">
    <property type="nucleotide sequence ID" value="NZ_BMGT01000001.1"/>
</dbReference>
<accession>A0A917H1Y0</accession>
<sequence length="230" mass="23692">MRLVSLRLLLSLFLMAALPTAFADTVTWATWNTPTVLSPIAGIETGTIGSVNVTYVGELQFVNVSNAGNFNYFQPTSTYVGGVVGNASTNGGMIGIDGLAGVTDTFTFSTPVSGLVLSEVSLGQAGIGTNYTFNDGFSIVACGPNVVYGGSCITQSGDTMIGHEGDGTIVFSGGPITSLSFTTANPEYWNGFTIGLLPQQTSPTPEPGTITLLGTGLLGLVGVARRRFLA</sequence>
<dbReference type="InterPro" id="IPR013424">
    <property type="entry name" value="Ice-binding_C"/>
</dbReference>
<gene>
    <name evidence="3" type="ORF">GCM10011585_03220</name>
</gene>
<comment type="caution">
    <text evidence="3">The sequence shown here is derived from an EMBL/GenBank/DDBJ whole genome shotgun (WGS) entry which is preliminary data.</text>
</comment>
<dbReference type="NCBIfam" id="TIGR02595">
    <property type="entry name" value="PEP_CTERM"/>
    <property type="match status" value="1"/>
</dbReference>
<evidence type="ECO:0000256" key="1">
    <source>
        <dbReference type="SAM" id="SignalP"/>
    </source>
</evidence>
<evidence type="ECO:0000313" key="3">
    <source>
        <dbReference type="EMBL" id="GGG64959.1"/>
    </source>
</evidence>
<name>A0A917H1Y0_9BACT</name>
<evidence type="ECO:0000313" key="4">
    <source>
        <dbReference type="Proteomes" id="UP000647241"/>
    </source>
</evidence>
<proteinExistence type="predicted"/>
<evidence type="ECO:0000259" key="2">
    <source>
        <dbReference type="Pfam" id="PF07589"/>
    </source>
</evidence>
<dbReference type="AlphaFoldDB" id="A0A917H1Y0"/>
<reference evidence="3" key="1">
    <citation type="journal article" date="2014" name="Int. J. Syst. Evol. Microbiol.">
        <title>Complete genome sequence of Corynebacterium casei LMG S-19264T (=DSM 44701T), isolated from a smear-ripened cheese.</title>
        <authorList>
            <consortium name="US DOE Joint Genome Institute (JGI-PGF)"/>
            <person name="Walter F."/>
            <person name="Albersmeier A."/>
            <person name="Kalinowski J."/>
            <person name="Ruckert C."/>
        </authorList>
    </citation>
    <scope>NUCLEOTIDE SEQUENCE</scope>
    <source>
        <strain evidence="3">CGMCC 1.12997</strain>
    </source>
</reference>
<keyword evidence="4" id="KW-1185">Reference proteome</keyword>